<proteinExistence type="predicted"/>
<dbReference type="Proteomes" id="UP000219353">
    <property type="component" value="Unassembled WGS sequence"/>
</dbReference>
<keyword evidence="2" id="KW-0378">Hydrolase</keyword>
<dbReference type="EMBL" id="OBEB01000004">
    <property type="protein sequence ID" value="SNY52793.1"/>
    <property type="molecule type" value="Genomic_DNA"/>
</dbReference>
<dbReference type="OrthoDB" id="7168509at2"/>
<sequence>MNKLLVIFLSVLLVGCGGSDSSDDSAANDVAECSRNDINSQLYCKLYADYLWYDELKTGVDPLAYSTPGAYLDQVVADRDRYSFVMTEQQYQDRYINAVFFGYGFATQRTDNNTALQVLYVYDAGSAAQRGLRRADKIIEIDGISVAEWLARLDAGTATNDDIYGPNEEGVVRQFVWRKPDNSERQADFVKGTVSTNTVMHRSVAQVGDKTVGYLVFNTFIELSETELEQAFSYFSQQNIDELVLDVRYNGGGLIRVANQLSSHIAFPKLQGNIFVKYRYNDKNTGKNSTVGFALGAGRTNLNLPRVFVLTTGGSCSSSELVINALSPFIDVVQIGETTCGKPVGQIPDRVGDFRLFAINFQTVNALDFGDYFDGLNPNCPVAASVTGDWGVSNDPLYAEALAYISSGSCTGVAVSGQSLQQQRLQEQVQPQWLRYNEQ</sequence>
<organism evidence="2 3">
    <name type="scientific">Arsukibacterium tuosuense</name>
    <dbReference type="NCBI Taxonomy" id="1323745"/>
    <lineage>
        <taxon>Bacteria</taxon>
        <taxon>Pseudomonadati</taxon>
        <taxon>Pseudomonadota</taxon>
        <taxon>Gammaproteobacteria</taxon>
        <taxon>Chromatiales</taxon>
        <taxon>Chromatiaceae</taxon>
        <taxon>Arsukibacterium</taxon>
    </lineage>
</organism>
<dbReference type="GO" id="GO:0004175">
    <property type="term" value="F:endopeptidase activity"/>
    <property type="evidence" value="ECO:0007669"/>
    <property type="project" value="TreeGrafter"/>
</dbReference>
<dbReference type="GO" id="GO:0030288">
    <property type="term" value="C:outer membrane-bounded periplasmic space"/>
    <property type="evidence" value="ECO:0007669"/>
    <property type="project" value="TreeGrafter"/>
</dbReference>
<dbReference type="Pfam" id="PF03572">
    <property type="entry name" value="Peptidase_S41"/>
    <property type="match status" value="1"/>
</dbReference>
<dbReference type="PANTHER" id="PTHR32060:SF30">
    <property type="entry name" value="CARBOXY-TERMINAL PROCESSING PROTEASE CTPA"/>
    <property type="match status" value="1"/>
</dbReference>
<dbReference type="InterPro" id="IPR029045">
    <property type="entry name" value="ClpP/crotonase-like_dom_sf"/>
</dbReference>
<evidence type="ECO:0000259" key="1">
    <source>
        <dbReference type="SMART" id="SM00245"/>
    </source>
</evidence>
<accession>A0A285IYA9</accession>
<feature type="domain" description="Tail specific protease" evidence="1">
    <location>
        <begin position="182"/>
        <end position="383"/>
    </location>
</feature>
<dbReference type="InterPro" id="IPR036034">
    <property type="entry name" value="PDZ_sf"/>
</dbReference>
<dbReference type="GO" id="GO:0007165">
    <property type="term" value="P:signal transduction"/>
    <property type="evidence" value="ECO:0007669"/>
    <property type="project" value="TreeGrafter"/>
</dbReference>
<dbReference type="InterPro" id="IPR005151">
    <property type="entry name" value="Tail-specific_protease"/>
</dbReference>
<dbReference type="GO" id="GO:0006508">
    <property type="term" value="P:proteolysis"/>
    <property type="evidence" value="ECO:0007669"/>
    <property type="project" value="UniProtKB-KW"/>
</dbReference>
<keyword evidence="2" id="KW-0645">Protease</keyword>
<dbReference type="Pfam" id="PF18294">
    <property type="entry name" value="Pept_S41_N"/>
    <property type="match status" value="1"/>
</dbReference>
<keyword evidence="3" id="KW-1185">Reference proteome</keyword>
<evidence type="ECO:0000313" key="2">
    <source>
        <dbReference type="EMBL" id="SNY52793.1"/>
    </source>
</evidence>
<evidence type="ECO:0000313" key="3">
    <source>
        <dbReference type="Proteomes" id="UP000219353"/>
    </source>
</evidence>
<dbReference type="Gene3D" id="3.90.226.10">
    <property type="entry name" value="2-enoyl-CoA Hydratase, Chain A, domain 1"/>
    <property type="match status" value="1"/>
</dbReference>
<reference evidence="3" key="1">
    <citation type="submission" date="2017-09" db="EMBL/GenBank/DDBJ databases">
        <authorList>
            <person name="Varghese N."/>
            <person name="Submissions S."/>
        </authorList>
    </citation>
    <scope>NUCLEOTIDE SEQUENCE [LARGE SCALE GENOMIC DNA]</scope>
    <source>
        <strain evidence="3">CGMCC 1.12461</strain>
    </source>
</reference>
<dbReference type="GO" id="GO:0008236">
    <property type="term" value="F:serine-type peptidase activity"/>
    <property type="evidence" value="ECO:0007669"/>
    <property type="project" value="InterPro"/>
</dbReference>
<dbReference type="SUPFAM" id="SSF50156">
    <property type="entry name" value="PDZ domain-like"/>
    <property type="match status" value="1"/>
</dbReference>
<dbReference type="Gene3D" id="3.30.750.170">
    <property type="match status" value="1"/>
</dbReference>
<name>A0A285IYA9_9GAMM</name>
<protein>
    <submittedName>
        <fullName evidence="2">C-terminal processing protease CtpA/Prc, contains a PDZ domain</fullName>
    </submittedName>
</protein>
<dbReference type="AlphaFoldDB" id="A0A285IYA9"/>
<dbReference type="RefSeq" id="WP_097111456.1">
    <property type="nucleotide sequence ID" value="NZ_OBEB01000004.1"/>
</dbReference>
<dbReference type="Gene3D" id="2.30.42.10">
    <property type="match status" value="1"/>
</dbReference>
<dbReference type="PANTHER" id="PTHR32060">
    <property type="entry name" value="TAIL-SPECIFIC PROTEASE"/>
    <property type="match status" value="1"/>
</dbReference>
<dbReference type="InterPro" id="IPR041613">
    <property type="entry name" value="Pept_S41_N"/>
</dbReference>
<dbReference type="SMART" id="SM00245">
    <property type="entry name" value="TSPc"/>
    <property type="match status" value="1"/>
</dbReference>
<gene>
    <name evidence="2" type="ORF">SAMN06297280_2220</name>
</gene>
<dbReference type="CDD" id="cd07561">
    <property type="entry name" value="Peptidase_S41_CPP_like"/>
    <property type="match status" value="1"/>
</dbReference>
<dbReference type="SUPFAM" id="SSF52096">
    <property type="entry name" value="ClpP/crotonase"/>
    <property type="match status" value="1"/>
</dbReference>
<dbReference type="PROSITE" id="PS51257">
    <property type="entry name" value="PROKAR_LIPOPROTEIN"/>
    <property type="match status" value="1"/>
</dbReference>